<dbReference type="SUPFAM" id="SSF52540">
    <property type="entry name" value="P-loop containing nucleoside triphosphate hydrolases"/>
    <property type="match status" value="1"/>
</dbReference>
<dbReference type="CDD" id="cd03293">
    <property type="entry name" value="ABC_NrtD_SsuB_transporters"/>
    <property type="match status" value="1"/>
</dbReference>
<dbReference type="PANTHER" id="PTHR42788">
    <property type="entry name" value="TAURINE IMPORT ATP-BINDING PROTEIN-RELATED"/>
    <property type="match status" value="1"/>
</dbReference>
<dbReference type="GO" id="GO:0016887">
    <property type="term" value="F:ATP hydrolysis activity"/>
    <property type="evidence" value="ECO:0007669"/>
    <property type="project" value="InterPro"/>
</dbReference>
<dbReference type="SMART" id="SM00382">
    <property type="entry name" value="AAA"/>
    <property type="match status" value="1"/>
</dbReference>
<dbReference type="PANTHER" id="PTHR42788:SF13">
    <property type="entry name" value="ALIPHATIC SULFONATES IMPORT ATP-BINDING PROTEIN SSUB"/>
    <property type="match status" value="1"/>
</dbReference>
<accession>A0AA87UT74</accession>
<evidence type="ECO:0000256" key="2">
    <source>
        <dbReference type="ARBA" id="ARBA00022741"/>
    </source>
</evidence>
<evidence type="ECO:0000313" key="5">
    <source>
        <dbReference type="EMBL" id="GEK81613.1"/>
    </source>
</evidence>
<feature type="domain" description="ABC transporter" evidence="4">
    <location>
        <begin position="32"/>
        <end position="261"/>
    </location>
</feature>
<name>A0AA87UT74_9MICO</name>
<gene>
    <name evidence="5" type="ORF">ABA31_29640</name>
</gene>
<protein>
    <submittedName>
        <fullName evidence="5">Nitrate ABC transporter ATP-binding protein</fullName>
    </submittedName>
</protein>
<sequence>MNSTTTVFDQGREATVNTANHSAGLADRPAKIEVRDLSLVFGVGDKAVHALGPINLSVGDGEFLSIVGPSGCGKSTLTKVVAGLLPPTKGEVDIRLAGTSIAPIATVFQDYGIFPWKTVLENVKFGLTVNGVTGSEATDRAAMWVQKLGLAGFENRYPSSLSGGMQQRVSIARALAVEPEILLMDEPFASLDAQLRELLQEELLRLHESDGRTVLFVTHSLEEALVLGDRVLVLTARPGTLLDLKDVPFARPRTSEVRESREFNEMRYELWSHLKDQVHIGVTGDAS</sequence>
<keyword evidence="6" id="KW-1185">Reference proteome</keyword>
<proteinExistence type="predicted"/>
<dbReference type="GO" id="GO:0005524">
    <property type="term" value="F:ATP binding"/>
    <property type="evidence" value="ECO:0007669"/>
    <property type="project" value="UniProtKB-KW"/>
</dbReference>
<keyword evidence="2" id="KW-0547">Nucleotide-binding</keyword>
<dbReference type="EMBL" id="BJUU01000033">
    <property type="protein sequence ID" value="GEK81613.1"/>
    <property type="molecule type" value="Genomic_DNA"/>
</dbReference>
<evidence type="ECO:0000313" key="6">
    <source>
        <dbReference type="Proteomes" id="UP000321749"/>
    </source>
</evidence>
<dbReference type="Proteomes" id="UP000321749">
    <property type="component" value="Unassembled WGS sequence"/>
</dbReference>
<organism evidence="5 6">
    <name type="scientific">Agrococcus baldri</name>
    <dbReference type="NCBI Taxonomy" id="153730"/>
    <lineage>
        <taxon>Bacteria</taxon>
        <taxon>Bacillati</taxon>
        <taxon>Actinomycetota</taxon>
        <taxon>Actinomycetes</taxon>
        <taxon>Micrococcales</taxon>
        <taxon>Microbacteriaceae</taxon>
        <taxon>Agrococcus</taxon>
    </lineage>
</organism>
<dbReference type="PROSITE" id="PS50893">
    <property type="entry name" value="ABC_TRANSPORTER_2"/>
    <property type="match status" value="1"/>
</dbReference>
<comment type="caution">
    <text evidence="5">The sequence shown here is derived from an EMBL/GenBank/DDBJ whole genome shotgun (WGS) entry which is preliminary data.</text>
</comment>
<dbReference type="Gene3D" id="3.40.50.300">
    <property type="entry name" value="P-loop containing nucleotide triphosphate hydrolases"/>
    <property type="match status" value="1"/>
</dbReference>
<keyword evidence="1" id="KW-0813">Transport</keyword>
<reference evidence="5 6" key="1">
    <citation type="submission" date="2019-07" db="EMBL/GenBank/DDBJ databases">
        <title>Whole genome shotgun sequence of Agrococcus baldri NBRC 103055.</title>
        <authorList>
            <person name="Hosoyama A."/>
            <person name="Uohara A."/>
            <person name="Ohji S."/>
            <person name="Ichikawa N."/>
        </authorList>
    </citation>
    <scope>NUCLEOTIDE SEQUENCE [LARGE SCALE GENOMIC DNA]</scope>
    <source>
        <strain evidence="5 6">NBRC 103055</strain>
    </source>
</reference>
<dbReference type="InterPro" id="IPR003439">
    <property type="entry name" value="ABC_transporter-like_ATP-bd"/>
</dbReference>
<evidence type="ECO:0000259" key="4">
    <source>
        <dbReference type="PROSITE" id="PS50893"/>
    </source>
</evidence>
<dbReference type="RefSeq" id="WP_146797505.1">
    <property type="nucleotide sequence ID" value="NZ_BJUU01000033.1"/>
</dbReference>
<evidence type="ECO:0000256" key="3">
    <source>
        <dbReference type="ARBA" id="ARBA00022840"/>
    </source>
</evidence>
<evidence type="ECO:0000256" key="1">
    <source>
        <dbReference type="ARBA" id="ARBA00022448"/>
    </source>
</evidence>
<dbReference type="InterPro" id="IPR050166">
    <property type="entry name" value="ABC_transporter_ATP-bind"/>
</dbReference>
<dbReference type="AlphaFoldDB" id="A0AA87UT74"/>
<dbReference type="PROSITE" id="PS00211">
    <property type="entry name" value="ABC_TRANSPORTER_1"/>
    <property type="match status" value="1"/>
</dbReference>
<keyword evidence="3 5" id="KW-0067">ATP-binding</keyword>
<dbReference type="InterPro" id="IPR003593">
    <property type="entry name" value="AAA+_ATPase"/>
</dbReference>
<dbReference type="InterPro" id="IPR017871">
    <property type="entry name" value="ABC_transporter-like_CS"/>
</dbReference>
<dbReference type="InterPro" id="IPR027417">
    <property type="entry name" value="P-loop_NTPase"/>
</dbReference>
<dbReference type="Pfam" id="PF00005">
    <property type="entry name" value="ABC_tran"/>
    <property type="match status" value="1"/>
</dbReference>